<dbReference type="GO" id="GO:0008033">
    <property type="term" value="P:tRNA processing"/>
    <property type="evidence" value="ECO:0007669"/>
    <property type="project" value="InterPro"/>
</dbReference>
<reference evidence="3 4" key="1">
    <citation type="submission" date="2019-06" db="EMBL/GenBank/DDBJ databases">
        <title>Wine fermentation using esterase from Monascus purpureus.</title>
        <authorList>
            <person name="Geng C."/>
            <person name="Zhang Y."/>
        </authorList>
    </citation>
    <scope>NUCLEOTIDE SEQUENCE [LARGE SCALE GENOMIC DNA]</scope>
    <source>
        <strain evidence="3">HQ1</strain>
    </source>
</reference>
<dbReference type="GO" id="GO:0034965">
    <property type="term" value="P:intronic box C/D snoRNA processing"/>
    <property type="evidence" value="ECO:0007669"/>
    <property type="project" value="TreeGrafter"/>
</dbReference>
<accession>A0A507QK48</accession>
<evidence type="ECO:0000313" key="3">
    <source>
        <dbReference type="EMBL" id="TQB68876.1"/>
    </source>
</evidence>
<dbReference type="GO" id="GO:0000294">
    <property type="term" value="P:nuclear-transcribed mRNA catabolic process, RNase MRP-dependent"/>
    <property type="evidence" value="ECO:0007669"/>
    <property type="project" value="TreeGrafter"/>
</dbReference>
<dbReference type="InterPro" id="IPR020347">
    <property type="entry name" value="Pop8"/>
</dbReference>
<dbReference type="InterPro" id="IPR049128">
    <property type="entry name" value="Pop8-like_dom"/>
</dbReference>
<comment type="caution">
    <text evidence="3">The sequence shown here is derived from an EMBL/GenBank/DDBJ whole genome shotgun (WGS) entry which is preliminary data.</text>
</comment>
<dbReference type="GO" id="GO:0000171">
    <property type="term" value="F:ribonuclease MRP activity"/>
    <property type="evidence" value="ECO:0007669"/>
    <property type="project" value="TreeGrafter"/>
</dbReference>
<organism evidence="3 4">
    <name type="scientific">Monascus purpureus</name>
    <name type="common">Red mold</name>
    <name type="synonym">Monascus anka</name>
    <dbReference type="NCBI Taxonomy" id="5098"/>
    <lineage>
        <taxon>Eukaryota</taxon>
        <taxon>Fungi</taxon>
        <taxon>Dikarya</taxon>
        <taxon>Ascomycota</taxon>
        <taxon>Pezizomycotina</taxon>
        <taxon>Eurotiomycetes</taxon>
        <taxon>Eurotiomycetidae</taxon>
        <taxon>Eurotiales</taxon>
        <taxon>Aspergillaceae</taxon>
        <taxon>Monascus</taxon>
    </lineage>
</organism>
<dbReference type="GO" id="GO:0000172">
    <property type="term" value="C:ribonuclease MRP complex"/>
    <property type="evidence" value="ECO:0007669"/>
    <property type="project" value="InterPro"/>
</dbReference>
<dbReference type="STRING" id="5098.A0A507QK48"/>
<feature type="region of interest" description="Disordered" evidence="1">
    <location>
        <begin position="1"/>
        <end position="40"/>
    </location>
</feature>
<evidence type="ECO:0000256" key="1">
    <source>
        <dbReference type="SAM" id="MobiDB-lite"/>
    </source>
</evidence>
<dbReference type="PANTHER" id="PTHR28173">
    <property type="entry name" value="RIBONUCLEASES P/MRP PROTEIN SUBUNIT POP8"/>
    <property type="match status" value="1"/>
</dbReference>
<dbReference type="GO" id="GO:0004526">
    <property type="term" value="F:ribonuclease P activity"/>
    <property type="evidence" value="ECO:0007669"/>
    <property type="project" value="TreeGrafter"/>
</dbReference>
<keyword evidence="4" id="KW-1185">Reference proteome</keyword>
<sequence length="234" mass="25693">MSNQTNSALDSASAEKPLQSTATASNSKRKASSTEASNQVAHFTTRNPSWTYLKLQLVYQPGTPTAIKNQPLDVLTARTYLTSAFSQFLGISGTAISVDILKIDSPAFTAATVSPDMNPQKDVWIRVPRQDARAVVTALSSWVGNNKSVQNAGSVAWRVCAKADLPISVSSSSGYWSFFTATTKLTRYCCPCDPGEAGLKIRRETKDQLQKRDNTLHKYYGRDLENDWADIFLE</sequence>
<dbReference type="Proteomes" id="UP000319663">
    <property type="component" value="Unassembled WGS sequence"/>
</dbReference>
<dbReference type="Pfam" id="PF20976">
    <property type="entry name" value="Pop8"/>
    <property type="match status" value="1"/>
</dbReference>
<feature type="compositionally biased region" description="Polar residues" evidence="1">
    <location>
        <begin position="1"/>
        <end position="10"/>
    </location>
</feature>
<feature type="domain" description="Ribonucleases P/MRP subunit Pop8-like" evidence="2">
    <location>
        <begin position="49"/>
        <end position="142"/>
    </location>
</feature>
<name>A0A507QK48_MONPU</name>
<evidence type="ECO:0000259" key="2">
    <source>
        <dbReference type="Pfam" id="PF20976"/>
    </source>
</evidence>
<evidence type="ECO:0000313" key="4">
    <source>
        <dbReference type="Proteomes" id="UP000319663"/>
    </source>
</evidence>
<proteinExistence type="predicted"/>
<dbReference type="PANTHER" id="PTHR28173:SF1">
    <property type="entry name" value="RIBONUCLEASES P_MRP PROTEIN SUBUNIT POP8"/>
    <property type="match status" value="1"/>
</dbReference>
<dbReference type="EMBL" id="VIFY01000184">
    <property type="protein sequence ID" value="TQB68876.1"/>
    <property type="molecule type" value="Genomic_DNA"/>
</dbReference>
<protein>
    <recommendedName>
        <fullName evidence="2">Ribonucleases P/MRP subunit Pop8-like domain-containing protein</fullName>
    </recommendedName>
</protein>
<dbReference type="AlphaFoldDB" id="A0A507QK48"/>
<dbReference type="GO" id="GO:0005655">
    <property type="term" value="C:nucleolar ribonuclease P complex"/>
    <property type="evidence" value="ECO:0007669"/>
    <property type="project" value="InterPro"/>
</dbReference>
<gene>
    <name evidence="3" type="ORF">MPDQ_002649</name>
</gene>